<gene>
    <name evidence="1" type="ORF">Vbra_1638</name>
</gene>
<dbReference type="VEuPathDB" id="CryptoDB:Vbra_1638"/>
<dbReference type="EMBL" id="CDMY01000081">
    <property type="protein sequence ID" value="CEL92479.1"/>
    <property type="molecule type" value="Genomic_DNA"/>
</dbReference>
<dbReference type="Proteomes" id="UP000041254">
    <property type="component" value="Unassembled WGS sequence"/>
</dbReference>
<protein>
    <submittedName>
        <fullName evidence="1">Uncharacterized protein</fullName>
    </submittedName>
</protein>
<keyword evidence="2" id="KW-1185">Reference proteome</keyword>
<dbReference type="InParanoid" id="A0A0G4EB60"/>
<dbReference type="AlphaFoldDB" id="A0A0G4EB60"/>
<organism evidence="1 2">
    <name type="scientific">Vitrella brassicaformis (strain CCMP3155)</name>
    <dbReference type="NCBI Taxonomy" id="1169540"/>
    <lineage>
        <taxon>Eukaryota</taxon>
        <taxon>Sar</taxon>
        <taxon>Alveolata</taxon>
        <taxon>Colpodellida</taxon>
        <taxon>Vitrellaceae</taxon>
        <taxon>Vitrella</taxon>
    </lineage>
</organism>
<evidence type="ECO:0000313" key="2">
    <source>
        <dbReference type="Proteomes" id="UP000041254"/>
    </source>
</evidence>
<proteinExistence type="predicted"/>
<reference evidence="1 2" key="1">
    <citation type="submission" date="2014-11" db="EMBL/GenBank/DDBJ databases">
        <authorList>
            <person name="Zhu J."/>
            <person name="Qi W."/>
            <person name="Song R."/>
        </authorList>
    </citation>
    <scope>NUCLEOTIDE SEQUENCE [LARGE SCALE GENOMIC DNA]</scope>
</reference>
<evidence type="ECO:0000313" key="1">
    <source>
        <dbReference type="EMBL" id="CEL92479.1"/>
    </source>
</evidence>
<sequence length="143" mass="15622">MLYQWIVRDIECRDCTSAGASNERSREREPAFPFALRRPFVPFILEAARSVGSAVKLGIGNNLQDHPTELGNHRVGGSHRVMEVRILAACVRAWPALPVSVFPGRIKASSLPHVGVFVASFNPVSLQQIDIAHGLINIITTVG</sequence>
<accession>A0A0G4EB60</accession>
<name>A0A0G4EB60_VITBC</name>